<dbReference type="Proteomes" id="UP001428817">
    <property type="component" value="Unassembled WGS sequence"/>
</dbReference>
<name>A0ABP9PV50_9PSEU</name>
<dbReference type="Gene3D" id="3.30.1180.10">
    <property type="match status" value="1"/>
</dbReference>
<gene>
    <name evidence="2" type="ORF">GCM10023321_20990</name>
</gene>
<dbReference type="PANTHER" id="PTHR33434">
    <property type="entry name" value="DEGV DOMAIN-CONTAINING PROTEIN DR_1986-RELATED"/>
    <property type="match status" value="1"/>
</dbReference>
<dbReference type="Pfam" id="PF02645">
    <property type="entry name" value="DegV"/>
    <property type="match status" value="1"/>
</dbReference>
<comment type="caution">
    <text evidence="2">The sequence shown here is derived from an EMBL/GenBank/DDBJ whole genome shotgun (WGS) entry which is preliminary data.</text>
</comment>
<keyword evidence="1" id="KW-0446">Lipid-binding</keyword>
<evidence type="ECO:0000256" key="1">
    <source>
        <dbReference type="ARBA" id="ARBA00023121"/>
    </source>
</evidence>
<keyword evidence="3" id="KW-1185">Reference proteome</keyword>
<accession>A0ABP9PV50</accession>
<dbReference type="SUPFAM" id="SSF82549">
    <property type="entry name" value="DAK1/DegV-like"/>
    <property type="match status" value="1"/>
</dbReference>
<dbReference type="PANTHER" id="PTHR33434:SF2">
    <property type="entry name" value="FATTY ACID-BINDING PROTEIN TM_1468"/>
    <property type="match status" value="1"/>
</dbReference>
<sequence>MAVAVVTDSTGYLPPDLAARHGIGVVPIRVTLGERTVRDMVEVGPAELIAALGDQAVAVGTSRPSPAEFAALFRELLSGGATEVVSVHLSRLLSGTWEAARIAADEVDSSRVRVVDSRSAGMGLGFATLAAARAAAAGGAGVVVEEAAADVAARSRVFFCVDSLEYLRRGGRIGAAAAWLGSALAVKPMLHVSDGLIEPLEKVRTLTRAVARMVDLAEQAAGRRTGGENVELAVHHLGAPERAAELAGRLAERLPAASPCVISEVGAALGAHAGPGLLGVVVVPPASD</sequence>
<dbReference type="InterPro" id="IPR050270">
    <property type="entry name" value="DegV_domain_contain"/>
</dbReference>
<protein>
    <submittedName>
        <fullName evidence="2">DegV family protein</fullName>
    </submittedName>
</protein>
<dbReference type="Gene3D" id="3.40.50.10170">
    <property type="match status" value="1"/>
</dbReference>
<dbReference type="PROSITE" id="PS51482">
    <property type="entry name" value="DEGV"/>
    <property type="match status" value="1"/>
</dbReference>
<dbReference type="InterPro" id="IPR003797">
    <property type="entry name" value="DegV"/>
</dbReference>
<organism evidence="2 3">
    <name type="scientific">Pseudonocardia eucalypti</name>
    <dbReference type="NCBI Taxonomy" id="648755"/>
    <lineage>
        <taxon>Bacteria</taxon>
        <taxon>Bacillati</taxon>
        <taxon>Actinomycetota</taxon>
        <taxon>Actinomycetes</taxon>
        <taxon>Pseudonocardiales</taxon>
        <taxon>Pseudonocardiaceae</taxon>
        <taxon>Pseudonocardia</taxon>
    </lineage>
</organism>
<dbReference type="RefSeq" id="WP_185066473.1">
    <property type="nucleotide sequence ID" value="NZ_BAABJP010000007.1"/>
</dbReference>
<reference evidence="3" key="1">
    <citation type="journal article" date="2019" name="Int. J. Syst. Evol. Microbiol.">
        <title>The Global Catalogue of Microorganisms (GCM) 10K type strain sequencing project: providing services to taxonomists for standard genome sequencing and annotation.</title>
        <authorList>
            <consortium name="The Broad Institute Genomics Platform"/>
            <consortium name="The Broad Institute Genome Sequencing Center for Infectious Disease"/>
            <person name="Wu L."/>
            <person name="Ma J."/>
        </authorList>
    </citation>
    <scope>NUCLEOTIDE SEQUENCE [LARGE SCALE GENOMIC DNA]</scope>
    <source>
        <strain evidence="3">JCM 18303</strain>
    </source>
</reference>
<evidence type="ECO:0000313" key="3">
    <source>
        <dbReference type="Proteomes" id="UP001428817"/>
    </source>
</evidence>
<evidence type="ECO:0000313" key="2">
    <source>
        <dbReference type="EMBL" id="GAA5152385.1"/>
    </source>
</evidence>
<proteinExistence type="predicted"/>
<dbReference type="NCBIfam" id="TIGR00762">
    <property type="entry name" value="DegV"/>
    <property type="match status" value="1"/>
</dbReference>
<dbReference type="EMBL" id="BAABJP010000007">
    <property type="protein sequence ID" value="GAA5152385.1"/>
    <property type="molecule type" value="Genomic_DNA"/>
</dbReference>
<dbReference type="InterPro" id="IPR043168">
    <property type="entry name" value="DegV_C"/>
</dbReference>